<keyword evidence="4" id="KW-1185">Reference proteome</keyword>
<reference evidence="3 4" key="1">
    <citation type="submission" date="2021-03" db="EMBL/GenBank/DDBJ databases">
        <title>Genomic Encyclopedia of Type Strains, Phase IV (KMG-IV): sequencing the most valuable type-strain genomes for metagenomic binning, comparative biology and taxonomic classification.</title>
        <authorList>
            <person name="Goeker M."/>
        </authorList>
    </citation>
    <scope>NUCLEOTIDE SEQUENCE [LARGE SCALE GENOMIC DNA]</scope>
    <source>
        <strain evidence="3 4">DSM 6139</strain>
    </source>
</reference>
<dbReference type="SUPFAM" id="SSF52266">
    <property type="entry name" value="SGNH hydrolase"/>
    <property type="match status" value="1"/>
</dbReference>
<dbReference type="RefSeq" id="WP_209461053.1">
    <property type="nucleotide sequence ID" value="NZ_JAGGKC010000048.1"/>
</dbReference>
<feature type="chain" id="PRO_5046621538" evidence="1">
    <location>
        <begin position="31"/>
        <end position="297"/>
    </location>
</feature>
<evidence type="ECO:0000256" key="1">
    <source>
        <dbReference type="SAM" id="SignalP"/>
    </source>
</evidence>
<dbReference type="Gene3D" id="3.40.50.1110">
    <property type="entry name" value="SGNH hydrolase"/>
    <property type="match status" value="1"/>
</dbReference>
<sequence>MKRRYRKLMAMFAAAFMLFSVTFASVSASAQTRIKYTALGDSVTVGLSSYKSLNPVDYYGYADMLDDYLEIAFDVDYRNLGEEGLDSMELLGMLTNDVVFQGKVAGSRIVTINIGSNNLLTPVLPTVAAAFGATDLKSLYDNIRKLSYSVAMARYAALDDPPSPLVQSFPAGVEVFKATFPGIITAVKTLAPGAKIVVNNLYNPMQAGDALYSFVDKHIRQINAVITENAPGSYVIANSYSSFKAYETSRLAVTFSGRNAILAAKLGSYEAFLMAVDPHPTTFGHTLIFVRERNLLK</sequence>
<dbReference type="EMBL" id="JAGGKC010000048">
    <property type="protein sequence ID" value="MBP1920901.1"/>
    <property type="molecule type" value="Genomic_DNA"/>
</dbReference>
<feature type="domain" description="SGNH hydrolase-type esterase" evidence="2">
    <location>
        <begin position="38"/>
        <end position="230"/>
    </location>
</feature>
<protein>
    <submittedName>
        <fullName evidence="3">Lysophospholipase L1-like esterase</fullName>
    </submittedName>
</protein>
<dbReference type="InterPro" id="IPR036514">
    <property type="entry name" value="SGNH_hydro_sf"/>
</dbReference>
<organism evidence="3 4">
    <name type="scientific">Youngiibacter multivorans</name>
    <dbReference type="NCBI Taxonomy" id="937251"/>
    <lineage>
        <taxon>Bacteria</taxon>
        <taxon>Bacillati</taxon>
        <taxon>Bacillota</taxon>
        <taxon>Clostridia</taxon>
        <taxon>Eubacteriales</taxon>
        <taxon>Clostridiaceae</taxon>
        <taxon>Youngiibacter</taxon>
    </lineage>
</organism>
<feature type="signal peptide" evidence="1">
    <location>
        <begin position="1"/>
        <end position="30"/>
    </location>
</feature>
<dbReference type="InterPro" id="IPR013830">
    <property type="entry name" value="SGNH_hydro"/>
</dbReference>
<comment type="caution">
    <text evidence="3">The sequence shown here is derived from an EMBL/GenBank/DDBJ whole genome shotgun (WGS) entry which is preliminary data.</text>
</comment>
<evidence type="ECO:0000259" key="2">
    <source>
        <dbReference type="Pfam" id="PF13472"/>
    </source>
</evidence>
<dbReference type="Proteomes" id="UP001519271">
    <property type="component" value="Unassembled WGS sequence"/>
</dbReference>
<name>A0ABS4G8L8_9CLOT</name>
<proteinExistence type="predicted"/>
<keyword evidence="1" id="KW-0732">Signal</keyword>
<accession>A0ABS4G8L8</accession>
<evidence type="ECO:0000313" key="4">
    <source>
        <dbReference type="Proteomes" id="UP001519271"/>
    </source>
</evidence>
<dbReference type="Pfam" id="PF13472">
    <property type="entry name" value="Lipase_GDSL_2"/>
    <property type="match status" value="1"/>
</dbReference>
<gene>
    <name evidence="3" type="ORF">J2Z34_003421</name>
</gene>
<evidence type="ECO:0000313" key="3">
    <source>
        <dbReference type="EMBL" id="MBP1920901.1"/>
    </source>
</evidence>